<dbReference type="AlphaFoldDB" id="A0A8T7M7A9"/>
<dbReference type="Proteomes" id="UP001431572">
    <property type="component" value="Chromosome 2"/>
</dbReference>
<dbReference type="PANTHER" id="PTHR46401:SF2">
    <property type="entry name" value="GLYCOSYLTRANSFERASE WBBK-RELATED"/>
    <property type="match status" value="1"/>
</dbReference>
<evidence type="ECO:0000313" key="4">
    <source>
        <dbReference type="EMBL" id="WJW69835.1"/>
    </source>
</evidence>
<dbReference type="PANTHER" id="PTHR46401">
    <property type="entry name" value="GLYCOSYLTRANSFERASE WBBK-RELATED"/>
    <property type="match status" value="1"/>
</dbReference>
<dbReference type="Pfam" id="PF00534">
    <property type="entry name" value="Glycos_transf_1"/>
    <property type="match status" value="1"/>
</dbReference>
<dbReference type="InterPro" id="IPR001296">
    <property type="entry name" value="Glyco_trans_1"/>
</dbReference>
<evidence type="ECO:0000259" key="2">
    <source>
        <dbReference type="Pfam" id="PF00534"/>
    </source>
</evidence>
<dbReference type="CDD" id="cd03801">
    <property type="entry name" value="GT4_PimA-like"/>
    <property type="match status" value="1"/>
</dbReference>
<evidence type="ECO:0000313" key="5">
    <source>
        <dbReference type="Proteomes" id="UP000521676"/>
    </source>
</evidence>
<dbReference type="GO" id="GO:0016757">
    <property type="term" value="F:glycosyltransferase activity"/>
    <property type="evidence" value="ECO:0007669"/>
    <property type="project" value="InterPro"/>
</dbReference>
<dbReference type="SUPFAM" id="SSF53756">
    <property type="entry name" value="UDP-Glycosyltransferase/glycogen phosphorylase"/>
    <property type="match status" value="1"/>
</dbReference>
<evidence type="ECO:0000313" key="3">
    <source>
        <dbReference type="EMBL" id="NWJ47931.1"/>
    </source>
</evidence>
<proteinExistence type="predicted"/>
<keyword evidence="6" id="KW-1185">Reference proteome</keyword>
<keyword evidence="1" id="KW-0808">Transferase</keyword>
<dbReference type="RefSeq" id="WP_341471707.1">
    <property type="nucleotide sequence ID" value="NZ_CP128400.1"/>
</dbReference>
<reference evidence="4" key="2">
    <citation type="journal article" date="2024" name="Nature">
        <title>Anoxygenic phototroph of the Chloroflexota uses a type I reaction centre.</title>
        <authorList>
            <person name="Tsuji J.M."/>
            <person name="Shaw N.A."/>
            <person name="Nagashima S."/>
            <person name="Venkiteswaran J.J."/>
            <person name="Schiff S.L."/>
            <person name="Watanabe T."/>
            <person name="Fukui M."/>
            <person name="Hanada S."/>
            <person name="Tank M."/>
            <person name="Neufeld J.D."/>
        </authorList>
    </citation>
    <scope>NUCLEOTIDE SEQUENCE</scope>
    <source>
        <strain evidence="4">L227-S17</strain>
    </source>
</reference>
<feature type="domain" description="Glycosyl transferase family 1" evidence="2">
    <location>
        <begin position="179"/>
        <end position="332"/>
    </location>
</feature>
<organism evidence="3 5">
    <name type="scientific">Candidatus Chlorohelix allophototropha</name>
    <dbReference type="NCBI Taxonomy" id="3003348"/>
    <lineage>
        <taxon>Bacteria</taxon>
        <taxon>Bacillati</taxon>
        <taxon>Chloroflexota</taxon>
        <taxon>Chloroflexia</taxon>
        <taxon>Candidatus Chloroheliales</taxon>
        <taxon>Candidatus Chloroheliaceae</taxon>
        <taxon>Candidatus Chlorohelix</taxon>
    </lineage>
</organism>
<dbReference type="Proteomes" id="UP000521676">
    <property type="component" value="Unassembled WGS sequence"/>
</dbReference>
<protein>
    <submittedName>
        <fullName evidence="3">Glycosyltransferase family 4 protein</fullName>
    </submittedName>
</protein>
<sequence length="394" mass="44808">MLIGYKYTGYQEQRNIIGKIDAVEYAQVSDFFQIITNPSLSLNQKAHREIITRLHLITRFYDFNLNRVDLIHLYNAISYGRTPWVTTFETCLPRFKNTLNCHHGNKPGYTALKNDRKIKKALQHLSGTACKKIIAISECAANIQRELLREFPDYAANIENKMVVLQPPQPLLVSRFSDKSISLEGKIKFIFVGISFFQKGGIEVVETLKQLKEQYGYKIELILISALKFDNYATKKSPEDVAKAECFIKQNLDWITYYPSLPNHEVLELMKKAHVGLLPTYADTYGYVVLEFQAAGCPVITTNIRALPEINDNSKGWIIPVPKNRLGEAIYTTEGDRLKISSAIRNGIEQAVHQIFADKSLLIAKAEKAITGIKESHHPLIFAEKMHKIYLSAV</sequence>
<dbReference type="EMBL" id="JACATZ010000003">
    <property type="protein sequence ID" value="NWJ47931.1"/>
    <property type="molecule type" value="Genomic_DNA"/>
</dbReference>
<evidence type="ECO:0000313" key="6">
    <source>
        <dbReference type="Proteomes" id="UP001431572"/>
    </source>
</evidence>
<accession>A0A8T7M7A9</accession>
<name>A0A8T7M7A9_9CHLR</name>
<gene>
    <name evidence="3" type="ORF">HXX08_18920</name>
    <name evidence="4" type="ORF">OZ401_003465</name>
</gene>
<dbReference type="Gene3D" id="3.40.50.2000">
    <property type="entry name" value="Glycogen Phosphorylase B"/>
    <property type="match status" value="1"/>
</dbReference>
<dbReference type="EMBL" id="CP128400">
    <property type="protein sequence ID" value="WJW69835.1"/>
    <property type="molecule type" value="Genomic_DNA"/>
</dbReference>
<dbReference type="GO" id="GO:0009103">
    <property type="term" value="P:lipopolysaccharide biosynthetic process"/>
    <property type="evidence" value="ECO:0007669"/>
    <property type="project" value="TreeGrafter"/>
</dbReference>
<reference evidence="3 5" key="1">
    <citation type="submission" date="2020-06" db="EMBL/GenBank/DDBJ databases">
        <title>Anoxygenic phototrophic Chloroflexota member uses a Type I reaction center.</title>
        <authorList>
            <person name="Tsuji J.M."/>
            <person name="Shaw N.A."/>
            <person name="Nagashima S."/>
            <person name="Venkiteswaran J."/>
            <person name="Schiff S.L."/>
            <person name="Hanada S."/>
            <person name="Tank M."/>
            <person name="Neufeld J.D."/>
        </authorList>
    </citation>
    <scope>NUCLEOTIDE SEQUENCE [LARGE SCALE GENOMIC DNA]</scope>
    <source>
        <strain evidence="3">L227-S17</strain>
    </source>
</reference>
<evidence type="ECO:0000256" key="1">
    <source>
        <dbReference type="ARBA" id="ARBA00022679"/>
    </source>
</evidence>